<evidence type="ECO:0000256" key="2">
    <source>
        <dbReference type="ARBA" id="ARBA00004496"/>
    </source>
</evidence>
<evidence type="ECO:0000256" key="13">
    <source>
        <dbReference type="ARBA" id="ARBA00023146"/>
    </source>
</evidence>
<dbReference type="SUPFAM" id="SSF47323">
    <property type="entry name" value="Anticodon-binding domain of a subclass of class I aminoacyl-tRNA synthetases"/>
    <property type="match status" value="1"/>
</dbReference>
<organism evidence="16">
    <name type="scientific">hydrothermal vent metagenome</name>
    <dbReference type="NCBI Taxonomy" id="652676"/>
    <lineage>
        <taxon>unclassified sequences</taxon>
        <taxon>metagenomes</taxon>
        <taxon>ecological metagenomes</taxon>
    </lineage>
</organism>
<keyword evidence="6" id="KW-0963">Cytoplasm</keyword>
<evidence type="ECO:0000256" key="3">
    <source>
        <dbReference type="ARBA" id="ARBA00005594"/>
    </source>
</evidence>
<comment type="cofactor">
    <cofactor evidence="1">
        <name>Zn(2+)</name>
        <dbReference type="ChEBI" id="CHEBI:29105"/>
    </cofactor>
</comment>
<evidence type="ECO:0000256" key="12">
    <source>
        <dbReference type="ARBA" id="ARBA00022917"/>
    </source>
</evidence>
<dbReference type="InterPro" id="IPR009080">
    <property type="entry name" value="tRNAsynth_Ia_anticodon-bd"/>
</dbReference>
<evidence type="ECO:0000256" key="11">
    <source>
        <dbReference type="ARBA" id="ARBA00022840"/>
    </source>
</evidence>
<dbReference type="InterPro" id="IPR014729">
    <property type="entry name" value="Rossmann-like_a/b/a_fold"/>
</dbReference>
<dbReference type="GO" id="GO:0006423">
    <property type="term" value="P:cysteinyl-tRNA aminoacylation"/>
    <property type="evidence" value="ECO:0007669"/>
    <property type="project" value="InterPro"/>
</dbReference>
<dbReference type="CDD" id="cd00672">
    <property type="entry name" value="CysRS_core"/>
    <property type="match status" value="1"/>
</dbReference>
<reference evidence="16" key="1">
    <citation type="submission" date="2018-06" db="EMBL/GenBank/DDBJ databases">
        <authorList>
            <person name="Zhirakovskaya E."/>
        </authorList>
    </citation>
    <scope>NUCLEOTIDE SEQUENCE</scope>
</reference>
<accession>A0A3B0V2R2</accession>
<dbReference type="AlphaFoldDB" id="A0A3B0V2R2"/>
<comment type="subcellular location">
    <subcellularLocation>
        <location evidence="2">Cytoplasm</location>
    </subcellularLocation>
</comment>
<dbReference type="Pfam" id="PF23493">
    <property type="entry name" value="CysS_C"/>
    <property type="match status" value="1"/>
</dbReference>
<keyword evidence="12" id="KW-0648">Protein biosynthesis</keyword>
<evidence type="ECO:0000256" key="10">
    <source>
        <dbReference type="ARBA" id="ARBA00022833"/>
    </source>
</evidence>
<dbReference type="EC" id="6.1.1.16" evidence="4"/>
<keyword evidence="11" id="KW-0067">ATP-binding</keyword>
<dbReference type="NCBIfam" id="TIGR00435">
    <property type="entry name" value="cysS"/>
    <property type="match status" value="1"/>
</dbReference>
<dbReference type="InterPro" id="IPR015273">
    <property type="entry name" value="Cys-tRNA-synt_Ia_DALR"/>
</dbReference>
<evidence type="ECO:0000256" key="14">
    <source>
        <dbReference type="ARBA" id="ARBA00031499"/>
    </source>
</evidence>
<evidence type="ECO:0000259" key="15">
    <source>
        <dbReference type="SMART" id="SM00840"/>
    </source>
</evidence>
<proteinExistence type="inferred from homology"/>
<gene>
    <name evidence="16" type="ORF">MNBD_CHLOROFLEXI01-4862</name>
</gene>
<protein>
    <recommendedName>
        <fullName evidence="5">Cysteine--tRNA ligase</fullName>
        <ecNumber evidence="4">6.1.1.16</ecNumber>
    </recommendedName>
    <alternativeName>
        <fullName evidence="14">Cysteinyl-tRNA synthetase</fullName>
    </alternativeName>
</protein>
<dbReference type="PANTHER" id="PTHR10890:SF3">
    <property type="entry name" value="CYSTEINE--TRNA LIGASE, CYTOPLASMIC"/>
    <property type="match status" value="1"/>
</dbReference>
<dbReference type="Gene3D" id="3.40.50.620">
    <property type="entry name" value="HUPs"/>
    <property type="match status" value="1"/>
</dbReference>
<keyword evidence="8" id="KW-0479">Metal-binding</keyword>
<sequence>MTLKIYNVLSRKKETFVPLQDGRVTIYVCGPTVYDHSHIGHGKTYVGFDVIVRYLRYIGYDVLYVQNITDVGHMLTTGEDRILRKAQQLSALPMQVVETYMRGYFADMDALGVQRPDISPRASAHIPEQIGMVQKLIDKEHAYEVNGSVYFSVTSYPEYGKLSGRKIEEQEEGIRETVRSEKRHPADFALWKKAEPEHILRWPSPWGEGFPGWHVECSAMANKYLGPTFDIHGGGIDNIFPHNECEIAQSEATHGETFARTWMLTGSLTLDGVKMSKSLGNTLTIKDALARWRPEAIRAFILSSHYSNPIDFSEEAVEAATKGWQRLWGAVTLVRDKMRTAVSGPISPVAQELVDKTKAAFIEKMNDDFNAPAALAVLQDYTRQVNSLLNEQGPHSQESLAALDGLYRELGGDVLGIIPEEAAQSSDAEREAGLIRLLIELRAQARANKDWATGDKVRDQLRDLGVVLEDRADGTIWKLE</sequence>
<evidence type="ECO:0000256" key="4">
    <source>
        <dbReference type="ARBA" id="ARBA00012832"/>
    </source>
</evidence>
<evidence type="ECO:0000256" key="7">
    <source>
        <dbReference type="ARBA" id="ARBA00022598"/>
    </source>
</evidence>
<dbReference type="InterPro" id="IPR024909">
    <property type="entry name" value="Cys-tRNA/MSH_ligase"/>
</dbReference>
<evidence type="ECO:0000256" key="1">
    <source>
        <dbReference type="ARBA" id="ARBA00001947"/>
    </source>
</evidence>
<dbReference type="SMART" id="SM00840">
    <property type="entry name" value="DALR_2"/>
    <property type="match status" value="1"/>
</dbReference>
<dbReference type="PANTHER" id="PTHR10890">
    <property type="entry name" value="CYSTEINYL-TRNA SYNTHETASE"/>
    <property type="match status" value="1"/>
</dbReference>
<dbReference type="InterPro" id="IPR032678">
    <property type="entry name" value="tRNA-synt_1_cat_dom"/>
</dbReference>
<dbReference type="Pfam" id="PF09190">
    <property type="entry name" value="DALR_2"/>
    <property type="match status" value="1"/>
</dbReference>
<dbReference type="Pfam" id="PF01406">
    <property type="entry name" value="tRNA-synt_1e"/>
    <property type="match status" value="1"/>
</dbReference>
<dbReference type="GO" id="GO:0005829">
    <property type="term" value="C:cytosol"/>
    <property type="evidence" value="ECO:0007669"/>
    <property type="project" value="TreeGrafter"/>
</dbReference>
<dbReference type="InterPro" id="IPR015803">
    <property type="entry name" value="Cys-tRNA-ligase"/>
</dbReference>
<keyword evidence="10" id="KW-0862">Zinc</keyword>
<dbReference type="SUPFAM" id="SSF52374">
    <property type="entry name" value="Nucleotidylyl transferase"/>
    <property type="match status" value="1"/>
</dbReference>
<evidence type="ECO:0000256" key="6">
    <source>
        <dbReference type="ARBA" id="ARBA00022490"/>
    </source>
</evidence>
<comment type="similarity">
    <text evidence="3">Belongs to the class-I aminoacyl-tRNA synthetase family.</text>
</comment>
<feature type="domain" description="Cysteinyl-tRNA synthetase class Ia DALR" evidence="15">
    <location>
        <begin position="360"/>
        <end position="426"/>
    </location>
</feature>
<dbReference type="PRINTS" id="PR00983">
    <property type="entry name" value="TRNASYNTHCYS"/>
</dbReference>
<dbReference type="GO" id="GO:0005524">
    <property type="term" value="F:ATP binding"/>
    <property type="evidence" value="ECO:0007669"/>
    <property type="project" value="UniProtKB-KW"/>
</dbReference>
<dbReference type="GO" id="GO:0004817">
    <property type="term" value="F:cysteine-tRNA ligase activity"/>
    <property type="evidence" value="ECO:0007669"/>
    <property type="project" value="UniProtKB-EC"/>
</dbReference>
<evidence type="ECO:0000256" key="5">
    <source>
        <dbReference type="ARBA" id="ARBA00014738"/>
    </source>
</evidence>
<evidence type="ECO:0000256" key="8">
    <source>
        <dbReference type="ARBA" id="ARBA00022723"/>
    </source>
</evidence>
<dbReference type="InterPro" id="IPR056411">
    <property type="entry name" value="CysS_C"/>
</dbReference>
<keyword evidence="13 16" id="KW-0030">Aminoacyl-tRNA synthetase</keyword>
<name>A0A3B0V2R2_9ZZZZ</name>
<dbReference type="HAMAP" id="MF_00041">
    <property type="entry name" value="Cys_tRNA_synth"/>
    <property type="match status" value="1"/>
</dbReference>
<dbReference type="EMBL" id="UOEU01000169">
    <property type="protein sequence ID" value="VAW31159.1"/>
    <property type="molecule type" value="Genomic_DNA"/>
</dbReference>
<dbReference type="Gene3D" id="1.20.120.1910">
    <property type="entry name" value="Cysteine-tRNA ligase, C-terminal anti-codon recognition domain"/>
    <property type="match status" value="1"/>
</dbReference>
<keyword evidence="9" id="KW-0547">Nucleotide-binding</keyword>
<keyword evidence="7 16" id="KW-0436">Ligase</keyword>
<evidence type="ECO:0000313" key="16">
    <source>
        <dbReference type="EMBL" id="VAW31159.1"/>
    </source>
</evidence>
<evidence type="ECO:0000256" key="9">
    <source>
        <dbReference type="ARBA" id="ARBA00022741"/>
    </source>
</evidence>
<dbReference type="GO" id="GO:0046872">
    <property type="term" value="F:metal ion binding"/>
    <property type="evidence" value="ECO:0007669"/>
    <property type="project" value="UniProtKB-KW"/>
</dbReference>